<dbReference type="InterPro" id="IPR035986">
    <property type="entry name" value="PKD_dom_sf"/>
</dbReference>
<feature type="domain" description="PKD" evidence="8">
    <location>
        <begin position="39"/>
        <end position="89"/>
    </location>
</feature>
<feature type="region of interest" description="Disordered" evidence="6">
    <location>
        <begin position="5094"/>
        <end position="5169"/>
    </location>
</feature>
<feature type="region of interest" description="Disordered" evidence="6">
    <location>
        <begin position="4858"/>
        <end position="4879"/>
    </location>
</feature>
<evidence type="ECO:0000259" key="8">
    <source>
        <dbReference type="PROSITE" id="PS50093"/>
    </source>
</evidence>
<feature type="region of interest" description="Disordered" evidence="6">
    <location>
        <begin position="4938"/>
        <end position="5057"/>
    </location>
</feature>
<feature type="compositionally biased region" description="Basic and acidic residues" evidence="6">
    <location>
        <begin position="4970"/>
        <end position="4984"/>
    </location>
</feature>
<evidence type="ECO:0000256" key="4">
    <source>
        <dbReference type="ARBA" id="ARBA00022989"/>
    </source>
</evidence>
<feature type="domain" description="PKD" evidence="8">
    <location>
        <begin position="796"/>
        <end position="837"/>
    </location>
</feature>
<dbReference type="NCBIfam" id="TIGR04131">
    <property type="entry name" value="Bac_Flav_CTERM"/>
    <property type="match status" value="1"/>
</dbReference>
<dbReference type="Pfam" id="PF17963">
    <property type="entry name" value="Big_9"/>
    <property type="match status" value="1"/>
</dbReference>
<dbReference type="EMBL" id="FRAA01000001">
    <property type="protein sequence ID" value="SHJ45179.1"/>
    <property type="molecule type" value="Genomic_DNA"/>
</dbReference>
<dbReference type="InterPro" id="IPR022409">
    <property type="entry name" value="PKD/Chitinase_dom"/>
</dbReference>
<keyword evidence="2" id="KW-0812">Transmembrane</keyword>
<dbReference type="GO" id="GO:0005886">
    <property type="term" value="C:plasma membrane"/>
    <property type="evidence" value="ECO:0007669"/>
    <property type="project" value="TreeGrafter"/>
</dbReference>
<dbReference type="InterPro" id="IPR000601">
    <property type="entry name" value="PKD_dom"/>
</dbReference>
<proteinExistence type="predicted"/>
<feature type="signal peptide" evidence="7">
    <location>
        <begin position="1"/>
        <end position="20"/>
    </location>
</feature>
<dbReference type="STRING" id="156994.SAMN04488028_101165"/>
<dbReference type="Gene3D" id="2.60.40.10">
    <property type="entry name" value="Immunoglobulins"/>
    <property type="match status" value="16"/>
</dbReference>
<evidence type="ECO:0000313" key="10">
    <source>
        <dbReference type="EMBL" id="SHJ45179.1"/>
    </source>
</evidence>
<sequence length="5297" mass="558883">MLKRLTISTLALFTSLASFAQSANFTTDLSNNESCGATSVNFSVDDDTDITDYSWDFGNGEPVSTSATAGTTYLEPGNYTVTLTINGGAESSQQEIIIYAKPEPEFIVDGGDDSGCISSTLDVSFDYTGAVPPVNGGEIVAWDWSFGDAKDPIRLYASEGNNGDITYTYSGYGSFNVVVGVLDANGCTASYVLPNAVSIYPEPTSGFTYSYDEGCSFPLDVQLTNSSTDPTSSINLFLWTVTDLSNSTVIETSTDENPIITLPTAKDYDISLEVTNSPGSCSNESNQTLSFENNVAVFVSDKSEVCVGEDIQFTSTVTDGLGGTPGIYHWDFGDGNTASEPNPVYAYSDDTGSPYTVALTVTFSNGCQETTAQEDLIIVNNIGEPVVSVSKEELCDREEITISTNTIGTKYYWDFDYDGTTPDFDTGTSTGTVTHSYLSEGLYDILVQVQTAEGCQNQGIFSSILVEFPKPAIEVSEGHYGCVGDLASFDASGSTNTLPTGSNTIVSYSWDFQNDGTIDQTGSSPLAEDIPFNEEGKFDVALTIETSDGCTNTIVYQDAVERGYVPTATFTSSKNTECVDTAISFNSTSSRNDIGTQPIDSVIWDFGDGTIVSGNPLEDPSLNNPSHAYSDDTEDGSPSGGYTVSLTAFSDGCPSNVATDVINITYPVARFEYPDLGQCFAASDIVFTALDGANLSEGVDEYRWDFGDGSLEPGPDNTAFTVGSDPSTTHQFTKRGNYTIVLYVKNNTSGCIDTYSSVIPVTFAIPNFTTSDLIVCYDADEVQFVNRSVSIAATPSYSWDFGADATPATYDGATPPVVIYSSPGLKTVTLSMNENNGCPVKVATQTDYIDVRGPITDFSIVSDNADPNVQCLDPEESLTFTSNSTANGNTNISWEWDFDEGANPPTVSTDNQDPIEVSYATTGLKTISLTVTDDAGCVDTEIKTDEIAIPNPNANFGIGSENKCITESITITDQSNTSGLSNISDWEWDFGDGATPATFSGQNPGSVVYATIGTKTITLTITNEDGCMDISTQDLEIYEANASFPAVTETGCAPLEVTFEDTSVDAVSWLWDFGDQFNSTSTEQNPTFIYIYPGTYDVTLTTVSAGGCQITVTETAVVTVDGPQYDDFSYILDQVCINEDDNQYPEATFTITGLSDTKSLRLDFGDGTVVYEEEFTDAMNPNSGNPVVVTHQYETFGTFKPKLTIADDPASPDACGAFVYVPEVPELIISHDTEPVFTSNSVQNETCQNVAIQFQDKTQTDGGLIDDRYAITDWLWDFGDGTTSTDKNPSHSYASTGTYQVSLTLTTELGCDGTTTQSIEIVGALSDDTPGTSTEICAGETPTLDANTPTGGETSIAYQYLWQVSSNQSTWSDAPGINDGEDYTITASNPTATTTKYYQRITTSLNCTAVSGMFTVVTDPSTLSGILSSDQNECYGNNTFRLVLEAYRGEILDWESDTNADFSTATSLGITSDSYTYSDLTGTTYFRVSVQSGVCEQEYSNTATITVQDEITGNVIDPDIAECSDTDPGTLTATAVAGGAGSGTYSYQWQSSSDDSNFSDISGATSESYAPGILTSTTYFRRIATSTGTSTCSVTSESLEINITQAPKTDLTVLAPAVCDDEDAVITIQNSESSYTYEVLNTSDAVVGTGTGNGSDLNITVAEADLPDGETQFDFVIQVTNGICVRDFPSNTLDINAVPDLDLIVTQFGDVCNGNDGQVTIASAEDGYTYEIQNTDQSNKVVATGTGDGTDLLLTIPSSELPSSGTFNYQVTVQNGACGKVLNTTGSFDIIPTPDNSLAVSDPTICEETLPTTVDIIVSNAVSGVSYQLREDLGDINVGAAQEGTDGDLTFNITAPSVTTLYNVLATSTSTDGTPALCDGIELTNKSKVTIIPTPAIDLTVSDPTICEGDDATVNLDNSEVDVLYTIRLEDDTDATGTTTQVNGTGGTVSFTVSTTTDQVYEVVAQSTLTGDAGLCAEFVLTDQATVTVRPTPETDATLVVNDFEYCEEEVTVAASVPDLIFTVTDSELNVNYSIKEQGSASYIEADVPGNGGILTFSGIPAPSTTTIYEVYARDNDAADSGLCPYYLLEDTGVATVAPIPSQKTVSDPVICIGDAGEIILSDSELNVSYQLALADGSLVGLPVAGTGSDITFSISIVNNTTFYVAATSTLVLGCETVIMSDNADAVVIPIPDASVDFTASDAEVCEGQEITFTIATEDDVTYQAKKNGVALGTPISGDGTPLTFTDTPAASAVYTVEATPSTQNSLSADCATIQLSQSIGIIVVGPIAFDQQPTDQTLCSGTATSFVSQVSNNGDGGAPELQWQVSTDNVTYTDLSDGAVYTGTQTENLSILNTTGLDGNYYQLIASIGSCEENSDPAQLNLGTIPDLAGFALSVDDLCLGEEAEVTVTGLSDGIYDFTYDITISNTVSDETVENITVTGGTANFNVSADLITNDGNNSFFITQVDYSTGQGCGSVATAEDNFIVFPLPDVTGLSVVADDICAGNDAVVDVFGNLVDGSYTFTYDLSGANTATGLTADVATIGGEDTFTIPSTSLSSSGATVISITKVQYVTDEQCATTAVNANTQLTVISAPDGATPTLDDLTVCEGNSGQLTLHNSQTNVSYQLRDSDGDDVGLPLQGNGGDIFFTITPTSNSNYSVFASSSVVTNCTGVVLADLATVTVISTPTADLEVVGDTPIACFGDEASITIKDTEVGVSYQLRANGIAVDGFVLVGDGTDQSYAGVPSKSAVYSVLATPTTQDSDANNCNSIQLLDLVTIQVDGPIVINAQPDDVTICSSSQKVAFTTDIDNQGDGGTPNYQWQSSANNTTFNNISNGAVYAGVNTQTLQVLNNTGLDQRYYRLKITTAQCELYTDAALLSITALPDTDDLALTTTDVCAGEDLVVDFTSNQLADQSYQFTYTITGSNYFGPTEAIVSVTSGNGSGSFTVPSEQISDIGTTVVTVTKVDYESGQACSVFGLSAASTFEIEANPNTQNLSIDGTDICYGSDGEIVFNGRLADGNYQVIYNLSGANTASDQTTTLTMSSRTGTAYIPANQLTNSGSTDFELTNIRYASGKQCNVTAEDETDFIVLENPVLSGETLTSPQVCIGESVSITLTNYQTGFNYYIQRDADGVSVSDSLSSTDAIASELIFDLSPTPMVTGTYNLIAYALGANQACTSVELSSTNITIVPVPVTNTITVSTSDAQICAGEDVTVNLDNADASVSYQLQANAVNIAGAVIQGVSGSQNFPIQSPTSTTNYRVTATPYVGGSTTCDTELLTSSTAVVVEGPITFDVQPMDATICDGSPVQFTTQVTNPSGTTTYQWQEDNGGGYADLSEAGVYQNVTSQVLTITNVTGLTTNQYRLKVTTAECESYSNEVTLTVMSTPDVSGITLSSDDVCQGQDATVSLTASNLLDGTYSLEYTITPTSSGTPATYNTTVTLASGDAGTGDFIVDASLIADVDEYTIDFTEISLGGTCADDPGVQSTFNVSANPDLTIFDITIDNICPGSDAEVNISGSSLAAGTYTVSYDLTSANTASLSSIATIDGSGDGSFDILSANLGTNGTTVVTITDVAVDNALACNTAVGTVSASFLIVPDPSISSQILSDPLFCEDDNTVNITMTNSQNNVSYQLRDNTTDTPTGSAQTGNGGKLNFNSIAVGTTDVAFNILATPILDTTPTYCGNTLEISDLSNATVIANPSDALTVTADATDVCAGDLVTITVANTETDVRYELYDNSGTPIAGQIFIGDGTSKTFTNRPDATITYVVKATPNILDSNNASCGETTLTDMATVQVDKLEITTQPQDQYTCNAGATLSVVATNEGTTSIDYQWYRGSTALSDGVDFTGANTADLVISDASAWNEQNFHVNLSTTTGCDLDSDEITLYARNAPITSNLNLSTSNICLGSRETVQVSSDLSAGVYEFTYNISGANVSTGNTENVIINGQGKGNLYVLSGKLTSSGNTSITVTEIDFTLGMGCSVSGLSATSAFIIEDLPNETGLNLTVDNICLEENGQVDITSSLVDADYFFDYTLTGANTGSYSGEVTINSGDGSGDVDIPASQLTNAGTTTVTVTAIRFESGQSCEATGTNLAQTSFDVEANPIISQMVIQVANICEGQDALINITSTLPAGNYNFTYVTYGANAAAGTQLVTIASDGSGSFTVATDDIPVPGAMTFAITAVANSTGNACNMNNLSIADKFIIEDLPNITNLAMITQNTCEGEPVDLIFTSNLVDGTYELTYELYGANTKAESAIVGQVTSGTGNVQVTLPETFVQNPGLTTISLSNLKFTDGQQCGLPLDVQATLEVLEKPHPQDFQISIDNVCEGVDATVTGTSTTLADGSYLIQYNLVGPDGTSSQSQAITVNSGTTTFSIDQTLLTATGSYAVNLTEITYSTDLSCTEDQVSTSTSFSVNNLPDVSNVALDIESPICRANAPILTITGLEASTQYTISYDNNGTTATQEVTTSSTGTAALTTNSLTQDGNYEVLSVAYKDDDTNCASDVNMTPVLADVGCNPISQDATVSGLEDNLTVFTENDFYFEDPDNDAFQGVVITSLPVKGALFYSANPVTQSDVVTSTAYPNRNLFRYLPSFDGNGQPFDFFTFKVKDNSGDTDTELSIDNYTMKIDILKVEDAPEVEDIDLSTDEEVTLTFAESNFLDGFFDQENEPLQTIRFESLPLATEGFLLWNTDTVLVDQEYAIAEAANLTFVPATNFSGDLSFEWNGSDGDLFATSAADINITVNPINDAPIAQDDAFNTNGTNLVAGRVSVNDTDPEGDPMSYTATSQPTDGVLIFNTDGSFTYQPNSGFNGIDTFTYQVCDTPAKPLISLCDDATVTISVTAVLLDSDDDGILDIIEVGSDPSNPIDTDGDGSPDYLDKDADNDGIADFFEYKNTDFGISGRVHATNNVLIPLDSDGDGQPDYLDTDSDNDGVLDMIESGNILPSGQDLDGNGIDDVYDTPDGTFTNSLSRDPRDTDGDGVRDYVDTDDDNDTIPTLLEDPDGDGNATNDDTDGNGIPNYLDNDDDGDNVPTMIEDVDGDGNPTDDDTDQDGLVNYLDNDDDGDWVLTINEDINTTGRLELASYEWFDTDGVTWLQADGDPTNDDTDADGIPNYLDSDDDGDGLSTREEDVNGNQNPQDDDEDKDTKPNYLDSSNDEDGDGTPDIEECDQTGDAGAGLTCDCDGDGIPNFLDAYDDCDGPLLVIPNVFTPNGDGSNDTWRIPLIDDPLYARNKVQVFNRWGTKVYEGTDYDNVNVVWNGTANTGLVPYGKELPDGTYFYYLTIEGEDEQLSGYVVIKR</sequence>
<evidence type="ECO:0000256" key="2">
    <source>
        <dbReference type="ARBA" id="ARBA00022692"/>
    </source>
</evidence>
<dbReference type="GO" id="GO:0006816">
    <property type="term" value="P:calcium ion transport"/>
    <property type="evidence" value="ECO:0007669"/>
    <property type="project" value="TreeGrafter"/>
</dbReference>
<accession>A0A1M6JEP2</accession>
<evidence type="ECO:0000259" key="9">
    <source>
        <dbReference type="PROSITE" id="PS50835"/>
    </source>
</evidence>
<dbReference type="PANTHER" id="PTHR46730">
    <property type="entry name" value="POLYCYSTIN-1"/>
    <property type="match status" value="1"/>
</dbReference>
<dbReference type="SUPFAM" id="SSF49299">
    <property type="entry name" value="PKD domain"/>
    <property type="match status" value="11"/>
</dbReference>
<gene>
    <name evidence="10" type="ORF">SAMN04488028_101165</name>
</gene>
<dbReference type="CDD" id="cd00146">
    <property type="entry name" value="PKD"/>
    <property type="match status" value="6"/>
</dbReference>
<feature type="domain" description="PKD" evidence="8">
    <location>
        <begin position="1274"/>
        <end position="1321"/>
    </location>
</feature>
<evidence type="ECO:0000256" key="6">
    <source>
        <dbReference type="SAM" id="MobiDB-lite"/>
    </source>
</evidence>
<comment type="subcellular location">
    <subcellularLocation>
        <location evidence="1">Membrane</location>
        <topology evidence="1">Multi-pass membrane protein</topology>
    </subcellularLocation>
</comment>
<keyword evidence="11" id="KW-1185">Reference proteome</keyword>
<protein>
    <submittedName>
        <fullName evidence="10">Gliding motility-associated C-terminal domain-containing protein</fullName>
    </submittedName>
</protein>
<dbReference type="PROSITE" id="PS50835">
    <property type="entry name" value="IG_LIKE"/>
    <property type="match status" value="1"/>
</dbReference>
<feature type="domain" description="PKD" evidence="8">
    <location>
        <begin position="1065"/>
        <end position="1120"/>
    </location>
</feature>
<keyword evidence="7" id="KW-0732">Signal</keyword>
<dbReference type="InterPro" id="IPR007110">
    <property type="entry name" value="Ig-like_dom"/>
</dbReference>
<feature type="domain" description="PKD" evidence="8">
    <location>
        <begin position="702"/>
        <end position="758"/>
    </location>
</feature>
<dbReference type="Pfam" id="PF13585">
    <property type="entry name" value="CHU_C"/>
    <property type="match status" value="1"/>
</dbReference>
<keyword evidence="3" id="KW-0677">Repeat</keyword>
<keyword evidence="5" id="KW-0472">Membrane</keyword>
<dbReference type="Gene3D" id="4.10.1080.10">
    <property type="entry name" value="TSP type-3 repeat"/>
    <property type="match status" value="1"/>
</dbReference>
<dbReference type="GO" id="GO:0005261">
    <property type="term" value="F:monoatomic cation channel activity"/>
    <property type="evidence" value="ECO:0007669"/>
    <property type="project" value="TreeGrafter"/>
</dbReference>
<dbReference type="Gene3D" id="2.60.40.2700">
    <property type="match status" value="1"/>
</dbReference>
<dbReference type="PANTHER" id="PTHR46730:SF4">
    <property type="entry name" value="POLYCYSTIC KIDNEY DISEASE PROTEIN 1-LIKE 1"/>
    <property type="match status" value="1"/>
</dbReference>
<dbReference type="Pfam" id="PF18911">
    <property type="entry name" value="PKD_4"/>
    <property type="match status" value="6"/>
</dbReference>
<evidence type="ECO:0000256" key="1">
    <source>
        <dbReference type="ARBA" id="ARBA00004141"/>
    </source>
</evidence>
<feature type="domain" description="PKD" evidence="8">
    <location>
        <begin position="135"/>
        <end position="191"/>
    </location>
</feature>
<evidence type="ECO:0000256" key="5">
    <source>
        <dbReference type="ARBA" id="ARBA00023136"/>
    </source>
</evidence>
<keyword evidence="4" id="KW-1133">Transmembrane helix</keyword>
<organism evidence="10 11">
    <name type="scientific">Reichenbachiella agariperforans</name>
    <dbReference type="NCBI Taxonomy" id="156994"/>
    <lineage>
        <taxon>Bacteria</taxon>
        <taxon>Pseudomonadati</taxon>
        <taxon>Bacteroidota</taxon>
        <taxon>Cytophagia</taxon>
        <taxon>Cytophagales</taxon>
        <taxon>Reichenbachiellaceae</taxon>
        <taxon>Reichenbachiella</taxon>
    </lineage>
</organism>
<feature type="region of interest" description="Disordered" evidence="6">
    <location>
        <begin position="614"/>
        <end position="637"/>
    </location>
</feature>
<evidence type="ECO:0000256" key="3">
    <source>
        <dbReference type="ARBA" id="ARBA00022737"/>
    </source>
</evidence>
<name>A0A1M6JEP2_REIAG</name>
<evidence type="ECO:0000256" key="7">
    <source>
        <dbReference type="SAM" id="SignalP"/>
    </source>
</evidence>
<evidence type="ECO:0000313" key="11">
    <source>
        <dbReference type="Proteomes" id="UP000184474"/>
    </source>
</evidence>
<feature type="compositionally biased region" description="Acidic residues" evidence="6">
    <location>
        <begin position="5153"/>
        <end position="5169"/>
    </location>
</feature>
<feature type="compositionally biased region" description="Acidic residues" evidence="6">
    <location>
        <begin position="5034"/>
        <end position="5049"/>
    </location>
</feature>
<dbReference type="PROSITE" id="PS50093">
    <property type="entry name" value="PKD"/>
    <property type="match status" value="10"/>
</dbReference>
<dbReference type="RefSeq" id="WP_073118555.1">
    <property type="nucleotide sequence ID" value="NZ_FRAA01000001.1"/>
</dbReference>
<dbReference type="Pfam" id="PF00801">
    <property type="entry name" value="PKD"/>
    <property type="match status" value="1"/>
</dbReference>
<feature type="domain" description="Ig-like" evidence="9">
    <location>
        <begin position="3291"/>
        <end position="3383"/>
    </location>
</feature>
<feature type="domain" description="PKD" evidence="8">
    <location>
        <begin position="323"/>
        <end position="366"/>
    </location>
</feature>
<reference evidence="11" key="1">
    <citation type="submission" date="2016-11" db="EMBL/GenBank/DDBJ databases">
        <authorList>
            <person name="Varghese N."/>
            <person name="Submissions S."/>
        </authorList>
    </citation>
    <scope>NUCLEOTIDE SEQUENCE [LARGE SCALE GENOMIC DNA]</scope>
    <source>
        <strain evidence="11">DSM 26134</strain>
    </source>
</reference>
<dbReference type="InterPro" id="IPR028974">
    <property type="entry name" value="TSP_type-3_rpt"/>
</dbReference>
<dbReference type="InterPro" id="IPR026341">
    <property type="entry name" value="T9SS_type_B"/>
</dbReference>
<feature type="domain" description="PKD" evidence="8">
    <location>
        <begin position="875"/>
        <end position="936"/>
    </location>
</feature>
<feature type="chain" id="PRO_5012432259" evidence="7">
    <location>
        <begin position="21"/>
        <end position="5297"/>
    </location>
</feature>
<dbReference type="Proteomes" id="UP000184474">
    <property type="component" value="Unassembled WGS sequence"/>
</dbReference>
<dbReference type="GO" id="GO:0005509">
    <property type="term" value="F:calcium ion binding"/>
    <property type="evidence" value="ECO:0007669"/>
    <property type="project" value="InterPro"/>
</dbReference>
<dbReference type="SMART" id="SM00089">
    <property type="entry name" value="PKD"/>
    <property type="match status" value="14"/>
</dbReference>
<feature type="domain" description="PKD" evidence="8">
    <location>
        <begin position="986"/>
        <end position="1026"/>
    </location>
</feature>
<dbReference type="InterPro" id="IPR013783">
    <property type="entry name" value="Ig-like_fold"/>
</dbReference>
<feature type="domain" description="PKD" evidence="8">
    <location>
        <begin position="411"/>
        <end position="454"/>
    </location>
</feature>